<accession>A0ACD0NZ52</accession>
<gene>
    <name evidence="1" type="ORF">IE53DRAFT_386614</name>
</gene>
<protein>
    <submittedName>
        <fullName evidence="1">Uncharacterized protein</fullName>
    </submittedName>
</protein>
<evidence type="ECO:0000313" key="1">
    <source>
        <dbReference type="EMBL" id="PWN51051.1"/>
    </source>
</evidence>
<dbReference type="Proteomes" id="UP000245626">
    <property type="component" value="Unassembled WGS sequence"/>
</dbReference>
<name>A0ACD0NZ52_9BASI</name>
<evidence type="ECO:0000313" key="2">
    <source>
        <dbReference type="Proteomes" id="UP000245626"/>
    </source>
</evidence>
<organism evidence="1 2">
    <name type="scientific">Violaceomyces palustris</name>
    <dbReference type="NCBI Taxonomy" id="1673888"/>
    <lineage>
        <taxon>Eukaryota</taxon>
        <taxon>Fungi</taxon>
        <taxon>Dikarya</taxon>
        <taxon>Basidiomycota</taxon>
        <taxon>Ustilaginomycotina</taxon>
        <taxon>Ustilaginomycetes</taxon>
        <taxon>Violaceomycetales</taxon>
        <taxon>Violaceomycetaceae</taxon>
        <taxon>Violaceomyces</taxon>
    </lineage>
</organism>
<reference evidence="1 2" key="1">
    <citation type="journal article" date="2018" name="Mol. Biol. Evol.">
        <title>Broad Genomic Sampling Reveals a Smut Pathogenic Ancestry of the Fungal Clade Ustilaginomycotina.</title>
        <authorList>
            <person name="Kijpornyongpan T."/>
            <person name="Mondo S.J."/>
            <person name="Barry K."/>
            <person name="Sandor L."/>
            <person name="Lee J."/>
            <person name="Lipzen A."/>
            <person name="Pangilinan J."/>
            <person name="LaButti K."/>
            <person name="Hainaut M."/>
            <person name="Henrissat B."/>
            <person name="Grigoriev I.V."/>
            <person name="Spatafora J.W."/>
            <person name="Aime M.C."/>
        </authorList>
    </citation>
    <scope>NUCLEOTIDE SEQUENCE [LARGE SCALE GENOMIC DNA]</scope>
    <source>
        <strain evidence="1 2">SA 807</strain>
    </source>
</reference>
<proteinExistence type="predicted"/>
<sequence>MLADIMCNIAYLCGGVGILAGMHLVWAEGRAFPNCSLLSLYLVAQLREAGGCANLYVDACMHEGSAEVEVQRRFALSFNESFHGSLAGEKLEKEASPPGKEKKGKEIARQRRGARNGVVEKGRWTKRKQG</sequence>
<keyword evidence="2" id="KW-1185">Reference proteome</keyword>
<dbReference type="EMBL" id="KZ819875">
    <property type="protein sequence ID" value="PWN51051.1"/>
    <property type="molecule type" value="Genomic_DNA"/>
</dbReference>